<dbReference type="OMA" id="VETMWTL"/>
<evidence type="ECO:0000313" key="5">
    <source>
        <dbReference type="EMBL" id="KII61681.1"/>
    </source>
</evidence>
<evidence type="ECO:0000256" key="1">
    <source>
        <dbReference type="ARBA" id="ARBA00009500"/>
    </source>
</evidence>
<dbReference type="AlphaFoldDB" id="A0A0C2MJ81"/>
<keyword evidence="3" id="KW-0472">Membrane</keyword>
<name>A0A0C2MJ81_THEKT</name>
<dbReference type="InterPro" id="IPR000215">
    <property type="entry name" value="Serpin_fam"/>
</dbReference>
<dbReference type="SMART" id="SM00093">
    <property type="entry name" value="SERPIN"/>
    <property type="match status" value="1"/>
</dbReference>
<comment type="similarity">
    <text evidence="1 2">Belongs to the serpin family.</text>
</comment>
<dbReference type="InterPro" id="IPR042185">
    <property type="entry name" value="Serpin_sf_2"/>
</dbReference>
<evidence type="ECO:0000259" key="4">
    <source>
        <dbReference type="SMART" id="SM00093"/>
    </source>
</evidence>
<dbReference type="Gene3D" id="2.30.39.10">
    <property type="entry name" value="Alpha-1-antitrypsin, domain 1"/>
    <property type="match status" value="1"/>
</dbReference>
<gene>
    <name evidence="5" type="ORF">RF11_08234</name>
</gene>
<feature type="domain" description="Serpin" evidence="4">
    <location>
        <begin position="10"/>
        <end position="362"/>
    </location>
</feature>
<dbReference type="InterPro" id="IPR023796">
    <property type="entry name" value="Serpin_dom"/>
</dbReference>
<accession>A0A0C2MJ81</accession>
<evidence type="ECO:0000256" key="2">
    <source>
        <dbReference type="RuleBase" id="RU000411"/>
    </source>
</evidence>
<dbReference type="InterPro" id="IPR036186">
    <property type="entry name" value="Serpin_sf"/>
</dbReference>
<dbReference type="PROSITE" id="PS00284">
    <property type="entry name" value="SERPIN"/>
    <property type="match status" value="1"/>
</dbReference>
<evidence type="ECO:0000256" key="3">
    <source>
        <dbReference type="SAM" id="Phobius"/>
    </source>
</evidence>
<dbReference type="GO" id="GO:0004867">
    <property type="term" value="F:serine-type endopeptidase inhibitor activity"/>
    <property type="evidence" value="ECO:0007669"/>
    <property type="project" value="InterPro"/>
</dbReference>
<keyword evidence="3" id="KW-0812">Transmembrane</keyword>
<dbReference type="PANTHER" id="PTHR11461">
    <property type="entry name" value="SERINE PROTEASE INHIBITOR, SERPIN"/>
    <property type="match status" value="1"/>
</dbReference>
<dbReference type="Proteomes" id="UP000031668">
    <property type="component" value="Unassembled WGS sequence"/>
</dbReference>
<dbReference type="Gene3D" id="3.30.497.10">
    <property type="entry name" value="Antithrombin, subunit I, domain 2"/>
    <property type="match status" value="1"/>
</dbReference>
<keyword evidence="6" id="KW-1185">Reference proteome</keyword>
<dbReference type="SUPFAM" id="SSF56574">
    <property type="entry name" value="Serpins"/>
    <property type="match status" value="1"/>
</dbReference>
<comment type="caution">
    <text evidence="5">The sequence shown here is derived from an EMBL/GenBank/DDBJ whole genome shotgun (WGS) entry which is preliminary data.</text>
</comment>
<sequence length="366" mass="42671">MVESINELTLKLANFLMEKNGGVESLSISGVIIYMTLSLIHYGLHGSDKDKLSDFLNSNFSFSEFACPSYVLQFTCISTFGMEKFSKIGISQSAIFYSTPLEEYFQKFAMRAYKIDYKYLEYTHRGFQMMEMNNWARSLQDSPFTENIDESLDEDLRMLIINAYFIRFHWGLQSKNRYTKLRKFTLNETREVYVKMMRMVNIFRCFDDNTLNASIVFVPLKENNICAAIVLPHEMNNSSTMKSWYNKSRYFKISVVLPRFGFIQKISMKSFLEFNQLNGLFDKKEADLTNIIYGGGYINDYIHVSSINVNDSGSHAIHFSNTKLYFRGSNLTSDFHVNRPFIFYLYDIIDNLVLHFSVITDPLSDI</sequence>
<protein>
    <submittedName>
        <fullName evidence="5">Plasminogen activator inhibitor 2, macrophage</fullName>
    </submittedName>
</protein>
<dbReference type="EMBL" id="JWZT01005279">
    <property type="protein sequence ID" value="KII61681.1"/>
    <property type="molecule type" value="Genomic_DNA"/>
</dbReference>
<dbReference type="OrthoDB" id="678831at2759"/>
<dbReference type="InterPro" id="IPR023795">
    <property type="entry name" value="Serpin_CS"/>
</dbReference>
<reference evidence="5 6" key="1">
    <citation type="journal article" date="2014" name="Genome Biol. Evol.">
        <title>The genome of the myxosporean Thelohanellus kitauei shows adaptations to nutrient acquisition within its fish host.</title>
        <authorList>
            <person name="Yang Y."/>
            <person name="Xiong J."/>
            <person name="Zhou Z."/>
            <person name="Huo F."/>
            <person name="Miao W."/>
            <person name="Ran C."/>
            <person name="Liu Y."/>
            <person name="Zhang J."/>
            <person name="Feng J."/>
            <person name="Wang M."/>
            <person name="Wang M."/>
            <person name="Wang L."/>
            <person name="Yao B."/>
        </authorList>
    </citation>
    <scope>NUCLEOTIDE SEQUENCE [LARGE SCALE GENOMIC DNA]</scope>
    <source>
        <strain evidence="5">Wuqing</strain>
    </source>
</reference>
<organism evidence="5 6">
    <name type="scientific">Thelohanellus kitauei</name>
    <name type="common">Myxosporean</name>
    <dbReference type="NCBI Taxonomy" id="669202"/>
    <lineage>
        <taxon>Eukaryota</taxon>
        <taxon>Metazoa</taxon>
        <taxon>Cnidaria</taxon>
        <taxon>Myxozoa</taxon>
        <taxon>Myxosporea</taxon>
        <taxon>Bivalvulida</taxon>
        <taxon>Platysporina</taxon>
        <taxon>Myxobolidae</taxon>
        <taxon>Thelohanellus</taxon>
    </lineage>
</organism>
<feature type="transmembrane region" description="Helical" evidence="3">
    <location>
        <begin position="26"/>
        <end position="44"/>
    </location>
</feature>
<dbReference type="GO" id="GO:0005615">
    <property type="term" value="C:extracellular space"/>
    <property type="evidence" value="ECO:0007669"/>
    <property type="project" value="InterPro"/>
</dbReference>
<dbReference type="Pfam" id="PF00079">
    <property type="entry name" value="Serpin"/>
    <property type="match status" value="1"/>
</dbReference>
<keyword evidence="3" id="KW-1133">Transmembrane helix</keyword>
<evidence type="ECO:0000313" key="6">
    <source>
        <dbReference type="Proteomes" id="UP000031668"/>
    </source>
</evidence>
<proteinExistence type="inferred from homology"/>
<dbReference type="InterPro" id="IPR042178">
    <property type="entry name" value="Serpin_sf_1"/>
</dbReference>
<dbReference type="PANTHER" id="PTHR11461:SF211">
    <property type="entry name" value="GH10112P-RELATED"/>
    <property type="match status" value="1"/>
</dbReference>